<dbReference type="GO" id="GO:0031177">
    <property type="term" value="F:phosphopantetheine binding"/>
    <property type="evidence" value="ECO:0007669"/>
    <property type="project" value="TreeGrafter"/>
</dbReference>
<keyword evidence="2" id="KW-0597">Phosphoprotein</keyword>
<reference evidence="4" key="1">
    <citation type="journal article" date="2020" name="mSystems">
        <title>Genome- and Community-Level Interaction Insights into Carbon Utilization and Element Cycling Functions of Hydrothermarchaeota in Hydrothermal Sediment.</title>
        <authorList>
            <person name="Zhou Z."/>
            <person name="Liu Y."/>
            <person name="Xu W."/>
            <person name="Pan J."/>
            <person name="Luo Z.H."/>
            <person name="Li M."/>
        </authorList>
    </citation>
    <scope>NUCLEOTIDE SEQUENCE [LARGE SCALE GENOMIC DNA]</scope>
    <source>
        <strain evidence="4">HyVt-527</strain>
    </source>
</reference>
<dbReference type="InterPro" id="IPR045851">
    <property type="entry name" value="AMP-bd_C_sf"/>
</dbReference>
<dbReference type="FunFam" id="2.30.38.10:FF:000001">
    <property type="entry name" value="Non-ribosomal peptide synthetase PvdI"/>
    <property type="match status" value="1"/>
</dbReference>
<dbReference type="InterPro" id="IPR010071">
    <property type="entry name" value="AA_adenyl_dom"/>
</dbReference>
<name>A0A7V5PN04_CALAY</name>
<dbReference type="InterPro" id="IPR020845">
    <property type="entry name" value="AMP-binding_CS"/>
</dbReference>
<dbReference type="SUPFAM" id="SSF56801">
    <property type="entry name" value="Acetyl-CoA synthetase-like"/>
    <property type="match status" value="1"/>
</dbReference>
<gene>
    <name evidence="4" type="ORF">ENJ89_02635</name>
</gene>
<dbReference type="InterPro" id="IPR042099">
    <property type="entry name" value="ANL_N_sf"/>
</dbReference>
<dbReference type="InterPro" id="IPR000873">
    <property type="entry name" value="AMP-dep_synth/lig_dom"/>
</dbReference>
<feature type="non-terminal residue" evidence="4">
    <location>
        <position position="514"/>
    </location>
</feature>
<dbReference type="GO" id="GO:0043041">
    <property type="term" value="P:amino acid activation for nonribosomal peptide biosynthetic process"/>
    <property type="evidence" value="ECO:0007669"/>
    <property type="project" value="TreeGrafter"/>
</dbReference>
<dbReference type="AlphaFoldDB" id="A0A7V5PN04"/>
<dbReference type="EMBL" id="DROD01000185">
    <property type="protein sequence ID" value="HHJ52069.1"/>
    <property type="molecule type" value="Genomic_DNA"/>
</dbReference>
<protein>
    <submittedName>
        <fullName evidence="4">Amino acid adenylation domain-containing protein</fullName>
    </submittedName>
</protein>
<evidence type="ECO:0000259" key="3">
    <source>
        <dbReference type="PROSITE" id="PS50075"/>
    </source>
</evidence>
<evidence type="ECO:0000313" key="4">
    <source>
        <dbReference type="EMBL" id="HHJ52069.1"/>
    </source>
</evidence>
<dbReference type="Pfam" id="PF13193">
    <property type="entry name" value="AMP-binding_C"/>
    <property type="match status" value="1"/>
</dbReference>
<accession>A0A7V5PN04</accession>
<dbReference type="Proteomes" id="UP000886124">
    <property type="component" value="Unassembled WGS sequence"/>
</dbReference>
<dbReference type="PANTHER" id="PTHR45527">
    <property type="entry name" value="NONRIBOSOMAL PEPTIDE SYNTHETASE"/>
    <property type="match status" value="1"/>
</dbReference>
<dbReference type="NCBIfam" id="TIGR01733">
    <property type="entry name" value="AA-adenyl-dom"/>
    <property type="match status" value="1"/>
</dbReference>
<dbReference type="Gene3D" id="3.40.50.12780">
    <property type="entry name" value="N-terminal domain of ligase-like"/>
    <property type="match status" value="1"/>
</dbReference>
<dbReference type="GO" id="GO:0044550">
    <property type="term" value="P:secondary metabolite biosynthetic process"/>
    <property type="evidence" value="ECO:0007669"/>
    <property type="project" value="TreeGrafter"/>
</dbReference>
<dbReference type="InterPro" id="IPR036736">
    <property type="entry name" value="ACP-like_sf"/>
</dbReference>
<dbReference type="PROSITE" id="PS50075">
    <property type="entry name" value="CARRIER"/>
    <property type="match status" value="1"/>
</dbReference>
<dbReference type="PANTHER" id="PTHR45527:SF1">
    <property type="entry name" value="FATTY ACID SYNTHASE"/>
    <property type="match status" value="1"/>
</dbReference>
<feature type="non-terminal residue" evidence="4">
    <location>
        <position position="1"/>
    </location>
</feature>
<proteinExistence type="predicted"/>
<sequence>TQKALAHRFSDKGILAVQMDADRLLLEAQPETNPNVPLALDNLAYLIYTSGSTGKPKAVMAHHHGLLNHACTMRDEYALQPGESILQYISISFDAAAEEISPALISGGTLVLPASAAELSGYDLLHILEQEKINILHVPVPVWHYFIDFLSEKNLPIPESIRLMLAGGEQPSLQKLHRAAQLAEHPIDFVNLYGPTETTIASTFQRVTLSDTLEFEYGLMPIGVPIQNNPVYLLDRELQPVPPGVFGEIYIGGFGVTRGYLNRPDLTAERFLPDPFSKNPGARMYRTGDLGRFNSNGEIIFSGRVDFQVKIRGFRIELGEIEAAIARFDGVKQNVVFAQTPETGGEKKLVAYVVPQDKENFSTDALRAYLSEQLPDYMVPSFFVTLDEIPLTPTGKVDRKALPDPTKGQAAVLSQNYVEPQSKLEKFLYEMWKDILGIERIGIHDNFFQLGGSSIQAATFVNRLQDALGEYVYIVAIYDAPTIADLVQLLKNDYPDGVYRITGERVEHHEKKER</sequence>
<dbReference type="GO" id="GO:0005737">
    <property type="term" value="C:cytoplasm"/>
    <property type="evidence" value="ECO:0007669"/>
    <property type="project" value="TreeGrafter"/>
</dbReference>
<dbReference type="FunFam" id="3.30.300.30:FF:000010">
    <property type="entry name" value="Enterobactin synthetase component F"/>
    <property type="match status" value="1"/>
</dbReference>
<dbReference type="InterPro" id="IPR025110">
    <property type="entry name" value="AMP-bd_C"/>
</dbReference>
<dbReference type="Pfam" id="PF00550">
    <property type="entry name" value="PP-binding"/>
    <property type="match status" value="1"/>
</dbReference>
<dbReference type="Pfam" id="PF00501">
    <property type="entry name" value="AMP-binding"/>
    <property type="match status" value="1"/>
</dbReference>
<organism evidence="4">
    <name type="scientific">Caldithrix abyssi</name>
    <dbReference type="NCBI Taxonomy" id="187145"/>
    <lineage>
        <taxon>Bacteria</taxon>
        <taxon>Pseudomonadati</taxon>
        <taxon>Calditrichota</taxon>
        <taxon>Calditrichia</taxon>
        <taxon>Calditrichales</taxon>
        <taxon>Calditrichaceae</taxon>
        <taxon>Caldithrix</taxon>
    </lineage>
</organism>
<dbReference type="SUPFAM" id="SSF47336">
    <property type="entry name" value="ACP-like"/>
    <property type="match status" value="1"/>
</dbReference>
<dbReference type="InterPro" id="IPR009081">
    <property type="entry name" value="PP-bd_ACP"/>
</dbReference>
<evidence type="ECO:0000256" key="2">
    <source>
        <dbReference type="ARBA" id="ARBA00022553"/>
    </source>
</evidence>
<dbReference type="PROSITE" id="PS00455">
    <property type="entry name" value="AMP_BINDING"/>
    <property type="match status" value="1"/>
</dbReference>
<evidence type="ECO:0000256" key="1">
    <source>
        <dbReference type="ARBA" id="ARBA00022450"/>
    </source>
</evidence>
<dbReference type="CDD" id="cd05930">
    <property type="entry name" value="A_NRPS"/>
    <property type="match status" value="1"/>
</dbReference>
<feature type="domain" description="Carrier" evidence="3">
    <location>
        <begin position="419"/>
        <end position="494"/>
    </location>
</feature>
<keyword evidence="1" id="KW-0596">Phosphopantetheine</keyword>
<dbReference type="Gene3D" id="3.30.300.30">
    <property type="match status" value="1"/>
</dbReference>
<comment type="caution">
    <text evidence="4">The sequence shown here is derived from an EMBL/GenBank/DDBJ whole genome shotgun (WGS) entry which is preliminary data.</text>
</comment>
<dbReference type="Gene3D" id="1.10.1200.10">
    <property type="entry name" value="ACP-like"/>
    <property type="match status" value="1"/>
</dbReference>